<dbReference type="InterPro" id="IPR050695">
    <property type="entry name" value="N-acetylmuramoyl_amidase_3"/>
</dbReference>
<proteinExistence type="predicted"/>
<dbReference type="RefSeq" id="WP_043666702.1">
    <property type="nucleotide sequence ID" value="NZ_JSEG01000026.1"/>
</dbReference>
<keyword evidence="1 3" id="KW-0378">Hydrolase</keyword>
<feature type="domain" description="MurNAc-LAA" evidence="2">
    <location>
        <begin position="72"/>
        <end position="174"/>
    </location>
</feature>
<gene>
    <name evidence="3" type="ORF">AWN73_06990</name>
</gene>
<dbReference type="SUPFAM" id="SSF69360">
    <property type="entry name" value="Cell wall binding repeat"/>
    <property type="match status" value="1"/>
</dbReference>
<evidence type="ECO:0000259" key="2">
    <source>
        <dbReference type="SMART" id="SM00646"/>
    </source>
</evidence>
<dbReference type="Gene3D" id="3.40.630.40">
    <property type="entry name" value="Zn-dependent exopeptidases"/>
    <property type="match status" value="1"/>
</dbReference>
<dbReference type="Pfam" id="PF01520">
    <property type="entry name" value="Amidase_3"/>
    <property type="match status" value="1"/>
</dbReference>
<reference evidence="3 4" key="1">
    <citation type="submission" date="2016-01" db="EMBL/GenBank/DDBJ databases">
        <title>Characterization of the Clostridium difficile lineages that are prevalent in Hong Kong and China.</title>
        <authorList>
            <person name="Kwok J.S.-L."/>
            <person name="Lam W.-Y."/>
            <person name="Ip M."/>
            <person name="Chan T.-F."/>
            <person name="Hawkey P.M."/>
            <person name="Tsui S.K.-W."/>
        </authorList>
    </citation>
    <scope>NUCLEOTIDE SEQUENCE [LARGE SCALE GENOMIC DNA]</scope>
    <source>
        <strain evidence="3 4">300064</strain>
    </source>
</reference>
<dbReference type="SUPFAM" id="SSF53187">
    <property type="entry name" value="Zn-dependent exopeptidases"/>
    <property type="match status" value="1"/>
</dbReference>
<dbReference type="GO" id="GO:0030288">
    <property type="term" value="C:outer membrane-bounded periplasmic space"/>
    <property type="evidence" value="ECO:0007669"/>
    <property type="project" value="TreeGrafter"/>
</dbReference>
<dbReference type="Gene3D" id="2.10.270.10">
    <property type="entry name" value="Cholin Binding"/>
    <property type="match status" value="1"/>
</dbReference>
<dbReference type="GO" id="GO:0008745">
    <property type="term" value="F:N-acetylmuramoyl-L-alanine amidase activity"/>
    <property type="evidence" value="ECO:0007669"/>
    <property type="project" value="InterPro"/>
</dbReference>
<dbReference type="GO" id="GO:0009253">
    <property type="term" value="P:peptidoglycan catabolic process"/>
    <property type="evidence" value="ECO:0007669"/>
    <property type="project" value="InterPro"/>
</dbReference>
<dbReference type="CDD" id="cd02696">
    <property type="entry name" value="MurNAc-LAA"/>
    <property type="match status" value="1"/>
</dbReference>
<dbReference type="Proteomes" id="UP000238081">
    <property type="component" value="Unassembled WGS sequence"/>
</dbReference>
<accession>A0A2S7FFJ5</accession>
<protein>
    <submittedName>
        <fullName evidence="3">Cell wall hydrolase</fullName>
    </submittedName>
</protein>
<dbReference type="SMART" id="SM00646">
    <property type="entry name" value="Ami_3"/>
    <property type="match status" value="1"/>
</dbReference>
<dbReference type="PANTHER" id="PTHR30404">
    <property type="entry name" value="N-ACETYLMURAMOYL-L-ALANINE AMIDASE"/>
    <property type="match status" value="1"/>
</dbReference>
<comment type="caution">
    <text evidence="3">The sequence shown here is derived from an EMBL/GenBank/DDBJ whole genome shotgun (WGS) entry which is preliminary data.</text>
</comment>
<name>A0A2S7FFJ5_CLOBU</name>
<evidence type="ECO:0000256" key="1">
    <source>
        <dbReference type="ARBA" id="ARBA00022801"/>
    </source>
</evidence>
<dbReference type="PANTHER" id="PTHR30404:SF0">
    <property type="entry name" value="N-ACETYLMURAMOYL-L-ALANINE AMIDASE AMIC"/>
    <property type="match status" value="1"/>
</dbReference>
<dbReference type="InterPro" id="IPR002508">
    <property type="entry name" value="MurNAc-LAA_cat"/>
</dbReference>
<evidence type="ECO:0000313" key="4">
    <source>
        <dbReference type="Proteomes" id="UP000238081"/>
    </source>
</evidence>
<dbReference type="EMBL" id="LRDH01000002">
    <property type="protein sequence ID" value="PPV17743.1"/>
    <property type="molecule type" value="Genomic_DNA"/>
</dbReference>
<sequence>MSNFVIAAGHTASGNIGCGVVAELNESNCTREISHLVAKELEARGHKTNLLIIDKSNSYNCEDCFVRAQMANSMAQKEEVDLYVEIHINAGGGTGCEVLVTGHSTESNQYAVKICSSLSGSLGIPNRGVKTQNLIVLNKTSMPAILIECLFADSSDSSKYNAEVIASSITDGLVGAGSYSYGGNGCSNSGNSGQASGSSWKLGWNRNNIGWWYCTNANEGYYYTSNNGWKCIDGEWYIFDDHGYALENAWYYDENEGHWYYLDENCRMIYGSKDKPLWKWIDDACYAFDEDGRMYCGCVTPDGWRVDESGMWINN</sequence>
<evidence type="ECO:0000313" key="3">
    <source>
        <dbReference type="EMBL" id="PPV17743.1"/>
    </source>
</evidence>
<organism evidence="3 4">
    <name type="scientific">Clostridium butyricum</name>
    <dbReference type="NCBI Taxonomy" id="1492"/>
    <lineage>
        <taxon>Bacteria</taxon>
        <taxon>Bacillati</taxon>
        <taxon>Bacillota</taxon>
        <taxon>Clostridia</taxon>
        <taxon>Eubacteriales</taxon>
        <taxon>Clostridiaceae</taxon>
        <taxon>Clostridium</taxon>
    </lineage>
</organism>
<dbReference type="AlphaFoldDB" id="A0A2S7FFJ5"/>